<dbReference type="Gene3D" id="1.20.58.1460">
    <property type="match status" value="1"/>
</dbReference>
<dbReference type="Pfam" id="PF08223">
    <property type="entry name" value="PaaX_C"/>
    <property type="match status" value="1"/>
</dbReference>
<evidence type="ECO:0000259" key="1">
    <source>
        <dbReference type="Pfam" id="PF08223"/>
    </source>
</evidence>
<comment type="caution">
    <text evidence="3">The sequence shown here is derived from an EMBL/GenBank/DDBJ whole genome shotgun (WGS) entry which is preliminary data.</text>
</comment>
<dbReference type="PANTHER" id="PTHR30319">
    <property type="entry name" value="PHENYLACETIC ACID REGULATOR-RELATED TRANSCRIPTIONAL REPRESSOR"/>
    <property type="match status" value="1"/>
</dbReference>
<reference evidence="3" key="1">
    <citation type="journal article" date="2014" name="Int. J. Syst. Evol. Microbiol.">
        <title>Complete genome sequence of Corynebacterium casei LMG S-19264T (=DSM 44701T), isolated from a smear-ripened cheese.</title>
        <authorList>
            <consortium name="US DOE Joint Genome Institute (JGI-PGF)"/>
            <person name="Walter F."/>
            <person name="Albersmeier A."/>
            <person name="Kalinowski J."/>
            <person name="Ruckert C."/>
        </authorList>
    </citation>
    <scope>NUCLEOTIDE SEQUENCE</scope>
    <source>
        <strain evidence="3">JCM 4335</strain>
    </source>
</reference>
<keyword evidence="4" id="KW-1185">Reference proteome</keyword>
<sequence length="299" mass="32494">MNTGAHADSRAGRPEIPTRLLVHALVREDGTVDTDELHTVAGLLGMTDQQVRLCVKRLVVEGRFTREGRGRKAVLHAVADVTGAFAPDAAFVRHAYRQDTGLAPWDGTWHLFAFAVPESRRTARDALREHLLHLGAAPVHSGLYVTANPVAELVDAEARRLGVLDALTRLTTTDLRIGDTTEPRALAAALWPLTGITERYEHLAAFAEALRARLAEEPQPSDAERLTLAVELAALFTAAMTPDPLLPPELLPQPWPGTRARRLTADCWNHLDPPARTGGSPAPRLFTLYADALRPVDGG</sequence>
<dbReference type="EMBL" id="BMSV01000005">
    <property type="protein sequence ID" value="GGQ10190.1"/>
    <property type="molecule type" value="Genomic_DNA"/>
</dbReference>
<dbReference type="PANTHER" id="PTHR30319:SF1">
    <property type="entry name" value="TRANSCRIPTIONAL REPRESSOR PAAX"/>
    <property type="match status" value="1"/>
</dbReference>
<dbReference type="GO" id="GO:0006351">
    <property type="term" value="P:DNA-templated transcription"/>
    <property type="evidence" value="ECO:0007669"/>
    <property type="project" value="InterPro"/>
</dbReference>
<dbReference type="Gene3D" id="1.10.10.10">
    <property type="entry name" value="Winged helix-like DNA-binding domain superfamily/Winged helix DNA-binding domain"/>
    <property type="match status" value="1"/>
</dbReference>
<feature type="domain" description="Transcriptional repressor PaaX-like C-terminal" evidence="1">
    <location>
        <begin position="191"/>
        <end position="276"/>
    </location>
</feature>
<dbReference type="InterPro" id="IPR036388">
    <property type="entry name" value="WH-like_DNA-bd_sf"/>
</dbReference>
<dbReference type="InterPro" id="IPR048846">
    <property type="entry name" value="PaaX-like_central"/>
</dbReference>
<reference evidence="3" key="2">
    <citation type="submission" date="2020-09" db="EMBL/GenBank/DDBJ databases">
        <authorList>
            <person name="Sun Q."/>
            <person name="Ohkuma M."/>
        </authorList>
    </citation>
    <scope>NUCLEOTIDE SEQUENCE</scope>
    <source>
        <strain evidence="3">JCM 4335</strain>
    </source>
</reference>
<evidence type="ECO:0000313" key="4">
    <source>
        <dbReference type="Proteomes" id="UP000654123"/>
    </source>
</evidence>
<dbReference type="RefSeq" id="WP_189534061.1">
    <property type="nucleotide sequence ID" value="NZ_BMSV01000005.1"/>
</dbReference>
<dbReference type="AlphaFoldDB" id="A0A918EK15"/>
<dbReference type="Pfam" id="PF20803">
    <property type="entry name" value="PaaX_M"/>
    <property type="match status" value="1"/>
</dbReference>
<gene>
    <name evidence="3" type="ORF">GCM10010249_31120</name>
</gene>
<accession>A0A918EK15</accession>
<protein>
    <submittedName>
        <fullName evidence="3">Repressor in the phenylacetic acid catabolism</fullName>
    </submittedName>
</protein>
<organism evidence="3 4">
    <name type="scientific">Streptomyces roseolilacinus</name>
    <dbReference type="NCBI Taxonomy" id="66904"/>
    <lineage>
        <taxon>Bacteria</taxon>
        <taxon>Bacillati</taxon>
        <taxon>Actinomycetota</taxon>
        <taxon>Actinomycetes</taxon>
        <taxon>Kitasatosporales</taxon>
        <taxon>Streptomycetaceae</taxon>
        <taxon>Streptomyces</taxon>
    </lineage>
</organism>
<dbReference type="Proteomes" id="UP000654123">
    <property type="component" value="Unassembled WGS sequence"/>
</dbReference>
<name>A0A918EK15_9ACTN</name>
<dbReference type="InterPro" id="IPR011965">
    <property type="entry name" value="PaaX_trns_reg"/>
</dbReference>
<evidence type="ECO:0000259" key="2">
    <source>
        <dbReference type="Pfam" id="PF20803"/>
    </source>
</evidence>
<dbReference type="InterPro" id="IPR013225">
    <property type="entry name" value="PaaX_C"/>
</dbReference>
<dbReference type="Gene3D" id="3.30.70.2650">
    <property type="match status" value="1"/>
</dbReference>
<dbReference type="PIRSF" id="PIRSF020623">
    <property type="entry name" value="PaaX"/>
    <property type="match status" value="1"/>
</dbReference>
<proteinExistence type="predicted"/>
<evidence type="ECO:0000313" key="3">
    <source>
        <dbReference type="EMBL" id="GGQ10190.1"/>
    </source>
</evidence>
<feature type="domain" description="Transcriptional repressor PaaX-like central Cas2-like" evidence="2">
    <location>
        <begin position="103"/>
        <end position="178"/>
    </location>
</feature>